<keyword evidence="4" id="KW-0804">Transcription</keyword>
<feature type="domain" description="Protein capicua homolog-like C-terminal tri-helical" evidence="7">
    <location>
        <begin position="38"/>
        <end position="60"/>
    </location>
</feature>
<reference evidence="8 9" key="1">
    <citation type="submission" date="2022-12" db="EMBL/GenBank/DDBJ databases">
        <title>Chromosome-level genome of Tegillarca granosa.</title>
        <authorList>
            <person name="Kim J."/>
        </authorList>
    </citation>
    <scope>NUCLEOTIDE SEQUENCE [LARGE SCALE GENOMIC DNA]</scope>
    <source>
        <strain evidence="8">Teg-2019</strain>
        <tissue evidence="8">Adductor muscle</tissue>
    </source>
</reference>
<accession>A0ABQ9F7H8</accession>
<evidence type="ECO:0000256" key="1">
    <source>
        <dbReference type="ARBA" id="ARBA00022553"/>
    </source>
</evidence>
<keyword evidence="1" id="KW-0597">Phosphoprotein</keyword>
<comment type="caution">
    <text evidence="8">The sequence shown here is derived from an EMBL/GenBank/DDBJ whole genome shotgun (WGS) entry which is preliminary data.</text>
</comment>
<proteinExistence type="predicted"/>
<evidence type="ECO:0000259" key="7">
    <source>
        <dbReference type="Pfam" id="PF25981"/>
    </source>
</evidence>
<protein>
    <recommendedName>
        <fullName evidence="7">Protein capicua homolog-like C-terminal tri-helical domain-containing protein</fullName>
    </recommendedName>
</protein>
<dbReference type="EMBL" id="JARBDR010000376">
    <property type="protein sequence ID" value="KAJ8313343.1"/>
    <property type="molecule type" value="Genomic_DNA"/>
</dbReference>
<keyword evidence="2" id="KW-0805">Transcription regulation</keyword>
<dbReference type="InterPro" id="IPR058606">
    <property type="entry name" value="HTH_Cic_C"/>
</dbReference>
<evidence type="ECO:0000313" key="8">
    <source>
        <dbReference type="EMBL" id="KAJ8313343.1"/>
    </source>
</evidence>
<evidence type="ECO:0000313" key="9">
    <source>
        <dbReference type="Proteomes" id="UP001217089"/>
    </source>
</evidence>
<evidence type="ECO:0000256" key="4">
    <source>
        <dbReference type="ARBA" id="ARBA00023163"/>
    </source>
</evidence>
<dbReference type="Proteomes" id="UP001217089">
    <property type="component" value="Unassembled WGS sequence"/>
</dbReference>
<keyword evidence="9" id="KW-1185">Reference proteome</keyword>
<evidence type="ECO:0000256" key="5">
    <source>
        <dbReference type="ARBA" id="ARBA00023242"/>
    </source>
</evidence>
<sequence length="68" mass="7680">MHYSPVLRKSDEMVDGSLNSPMTPRTPSSPGQFSSLRRILDQRRTLVMQLFEEQGLFPSAILRESVTG</sequence>
<feature type="region of interest" description="Disordered" evidence="6">
    <location>
        <begin position="1"/>
        <end position="34"/>
    </location>
</feature>
<name>A0ABQ9F7H8_TEGGR</name>
<dbReference type="PANTHER" id="PTHR13059">
    <property type="entry name" value="HMG-BOX TRANSCRIPTION FACTOR BBX"/>
    <property type="match status" value="1"/>
</dbReference>
<keyword evidence="3" id="KW-0238">DNA-binding</keyword>
<dbReference type="InterPro" id="IPR052412">
    <property type="entry name" value="CC-Dev_Transcription_Reg"/>
</dbReference>
<evidence type="ECO:0000256" key="2">
    <source>
        <dbReference type="ARBA" id="ARBA00023015"/>
    </source>
</evidence>
<evidence type="ECO:0000256" key="3">
    <source>
        <dbReference type="ARBA" id="ARBA00023125"/>
    </source>
</evidence>
<dbReference type="PANTHER" id="PTHR13059:SF13">
    <property type="entry name" value="PROTEIN CAPICUA HOMOLOG"/>
    <property type="match status" value="1"/>
</dbReference>
<evidence type="ECO:0000256" key="6">
    <source>
        <dbReference type="SAM" id="MobiDB-lite"/>
    </source>
</evidence>
<gene>
    <name evidence="8" type="ORF">KUTeg_009129</name>
</gene>
<dbReference type="Pfam" id="PF25981">
    <property type="entry name" value="HTH_Cic_C"/>
    <property type="match status" value="1"/>
</dbReference>
<feature type="compositionally biased region" description="Polar residues" evidence="6">
    <location>
        <begin position="17"/>
        <end position="34"/>
    </location>
</feature>
<organism evidence="8 9">
    <name type="scientific">Tegillarca granosa</name>
    <name type="common">Malaysian cockle</name>
    <name type="synonym">Anadara granosa</name>
    <dbReference type="NCBI Taxonomy" id="220873"/>
    <lineage>
        <taxon>Eukaryota</taxon>
        <taxon>Metazoa</taxon>
        <taxon>Spiralia</taxon>
        <taxon>Lophotrochozoa</taxon>
        <taxon>Mollusca</taxon>
        <taxon>Bivalvia</taxon>
        <taxon>Autobranchia</taxon>
        <taxon>Pteriomorphia</taxon>
        <taxon>Arcoida</taxon>
        <taxon>Arcoidea</taxon>
        <taxon>Arcidae</taxon>
        <taxon>Tegillarca</taxon>
    </lineage>
</organism>
<keyword evidence="5" id="KW-0539">Nucleus</keyword>